<comment type="caution">
    <text evidence="2">The sequence shown here is derived from an EMBL/GenBank/DDBJ whole genome shotgun (WGS) entry which is preliminary data.</text>
</comment>
<evidence type="ECO:0000313" key="2">
    <source>
        <dbReference type="EMBL" id="TXS91700.1"/>
    </source>
</evidence>
<gene>
    <name evidence="2" type="ORF">FVW59_11125</name>
</gene>
<proteinExistence type="predicted"/>
<keyword evidence="1" id="KW-1133">Transmembrane helix</keyword>
<accession>A0A5C8ZVX0</accession>
<dbReference type="AlphaFoldDB" id="A0A5C8ZVX0"/>
<dbReference type="EMBL" id="VRYZ01000004">
    <property type="protein sequence ID" value="TXS91700.1"/>
    <property type="molecule type" value="Genomic_DNA"/>
</dbReference>
<dbReference type="OrthoDB" id="9858218at2"/>
<feature type="transmembrane region" description="Helical" evidence="1">
    <location>
        <begin position="169"/>
        <end position="187"/>
    </location>
</feature>
<protein>
    <submittedName>
        <fullName evidence="2">Uncharacterized protein</fullName>
    </submittedName>
</protein>
<keyword evidence="1" id="KW-0812">Transmembrane</keyword>
<feature type="transmembrane region" description="Helical" evidence="1">
    <location>
        <begin position="193"/>
        <end position="210"/>
    </location>
</feature>
<feature type="transmembrane region" description="Helical" evidence="1">
    <location>
        <begin position="74"/>
        <end position="92"/>
    </location>
</feature>
<feature type="transmembrane region" description="Helical" evidence="1">
    <location>
        <begin position="7"/>
        <end position="27"/>
    </location>
</feature>
<sequence length="244" mass="25875">MDTRKFSLLLIAGGLGLVLIAAVWFFITYAEAMEMAGSFMGEDYSARLLACLYSSTAICEGAVAFAEGPAYSPVVFWLGVIALLAGSAAWFASGQHTAVSGESCAAQRHSEPAGFIPPARYTRYCYLLALAGAGLGLLVSPLAVLSLVSVLLAVLGLTGYRARLNILDVSHLSLVLLVSTAAALLLLLTRGTLLFLLVALAQVACLYVGFNSFRGQRSITIHNVKEECRAAFRQVFSSVRGEQS</sequence>
<feature type="transmembrane region" description="Helical" evidence="1">
    <location>
        <begin position="47"/>
        <end position="67"/>
    </location>
</feature>
<organism evidence="2 3">
    <name type="scientific">Parahaliea aestuarii</name>
    <dbReference type="NCBI Taxonomy" id="1852021"/>
    <lineage>
        <taxon>Bacteria</taxon>
        <taxon>Pseudomonadati</taxon>
        <taxon>Pseudomonadota</taxon>
        <taxon>Gammaproteobacteria</taxon>
        <taxon>Cellvibrionales</taxon>
        <taxon>Halieaceae</taxon>
        <taxon>Parahaliea</taxon>
    </lineage>
</organism>
<reference evidence="2 3" key="1">
    <citation type="submission" date="2019-08" db="EMBL/GenBank/DDBJ databases">
        <title>Parahaliea maris sp. nov., isolated from the surface seawater.</title>
        <authorList>
            <person name="Liu Y."/>
        </authorList>
    </citation>
    <scope>NUCLEOTIDE SEQUENCE [LARGE SCALE GENOMIC DNA]</scope>
    <source>
        <strain evidence="2 3">S2-26</strain>
    </source>
</reference>
<evidence type="ECO:0000313" key="3">
    <source>
        <dbReference type="Proteomes" id="UP000321933"/>
    </source>
</evidence>
<evidence type="ECO:0000256" key="1">
    <source>
        <dbReference type="SAM" id="Phobius"/>
    </source>
</evidence>
<dbReference type="RefSeq" id="WP_148064378.1">
    <property type="nucleotide sequence ID" value="NZ_VRYZ01000004.1"/>
</dbReference>
<name>A0A5C8ZVX0_9GAMM</name>
<feature type="transmembrane region" description="Helical" evidence="1">
    <location>
        <begin position="126"/>
        <end position="157"/>
    </location>
</feature>
<keyword evidence="3" id="KW-1185">Reference proteome</keyword>
<dbReference type="Proteomes" id="UP000321933">
    <property type="component" value="Unassembled WGS sequence"/>
</dbReference>
<keyword evidence="1" id="KW-0472">Membrane</keyword>